<dbReference type="Proteomes" id="UP000184474">
    <property type="component" value="Unassembled WGS sequence"/>
</dbReference>
<evidence type="ECO:0000256" key="3">
    <source>
        <dbReference type="SAM" id="SignalP"/>
    </source>
</evidence>
<dbReference type="Pfam" id="PF07495">
    <property type="entry name" value="Y_Y_Y"/>
    <property type="match status" value="1"/>
</dbReference>
<dbReference type="Gene3D" id="2.60.40.10">
    <property type="entry name" value="Immunoglobulins"/>
    <property type="match status" value="1"/>
</dbReference>
<protein>
    <submittedName>
        <fullName evidence="5">Y_Y_Y domain-containing protein</fullName>
    </submittedName>
</protein>
<dbReference type="SUPFAM" id="SSF46894">
    <property type="entry name" value="C-terminal effector domain of the bipartite response regulators"/>
    <property type="match status" value="1"/>
</dbReference>
<feature type="transmembrane region" description="Helical" evidence="2">
    <location>
        <begin position="763"/>
        <end position="783"/>
    </location>
</feature>
<dbReference type="InterPro" id="IPR036388">
    <property type="entry name" value="WH-like_DNA-bd_sf"/>
</dbReference>
<accession>A0A1M6K2N9</accession>
<keyword evidence="6" id="KW-1185">Reference proteome</keyword>
<reference evidence="6" key="1">
    <citation type="submission" date="2016-11" db="EMBL/GenBank/DDBJ databases">
        <authorList>
            <person name="Varghese N."/>
            <person name="Submissions S."/>
        </authorList>
    </citation>
    <scope>NUCLEOTIDE SEQUENCE [LARGE SCALE GENOMIC DNA]</scope>
    <source>
        <strain evidence="6">DSM 26134</strain>
    </source>
</reference>
<dbReference type="STRING" id="156994.SAMN04488028_101422"/>
<dbReference type="SUPFAM" id="SSF63829">
    <property type="entry name" value="Calcium-dependent phosphotriesterase"/>
    <property type="match status" value="1"/>
</dbReference>
<dbReference type="InterPro" id="IPR011047">
    <property type="entry name" value="Quinoprotein_ADH-like_sf"/>
</dbReference>
<name>A0A1M6K2N9_REIAG</name>
<proteinExistence type="predicted"/>
<organism evidence="5 6">
    <name type="scientific">Reichenbachiella agariperforans</name>
    <dbReference type="NCBI Taxonomy" id="156994"/>
    <lineage>
        <taxon>Bacteria</taxon>
        <taxon>Pseudomonadati</taxon>
        <taxon>Bacteroidota</taxon>
        <taxon>Cytophagia</taxon>
        <taxon>Cytophagales</taxon>
        <taxon>Reichenbachiellaceae</taxon>
        <taxon>Reichenbachiella</taxon>
    </lineage>
</organism>
<evidence type="ECO:0000256" key="1">
    <source>
        <dbReference type="SAM" id="Coils"/>
    </source>
</evidence>
<dbReference type="InterPro" id="IPR013783">
    <property type="entry name" value="Ig-like_fold"/>
</dbReference>
<dbReference type="InterPro" id="IPR015943">
    <property type="entry name" value="WD40/YVTN_repeat-like_dom_sf"/>
</dbReference>
<dbReference type="Gene3D" id="1.10.10.10">
    <property type="entry name" value="Winged helix-like DNA-binding domain superfamily/Winged helix DNA-binding domain"/>
    <property type="match status" value="1"/>
</dbReference>
<feature type="coiled-coil region" evidence="1">
    <location>
        <begin position="784"/>
        <end position="869"/>
    </location>
</feature>
<gene>
    <name evidence="5" type="ORF">SAMN04488028_101422</name>
</gene>
<feature type="signal peptide" evidence="3">
    <location>
        <begin position="1"/>
        <end position="21"/>
    </location>
</feature>
<keyword evidence="2" id="KW-1133">Transmembrane helix</keyword>
<keyword evidence="2" id="KW-0812">Transmembrane</keyword>
<evidence type="ECO:0000313" key="5">
    <source>
        <dbReference type="EMBL" id="SHJ53226.1"/>
    </source>
</evidence>
<dbReference type="Gene3D" id="2.130.10.10">
    <property type="entry name" value="YVTN repeat-like/Quinoprotein amine dehydrogenase"/>
    <property type="match status" value="2"/>
</dbReference>
<dbReference type="GO" id="GO:0006355">
    <property type="term" value="P:regulation of DNA-templated transcription"/>
    <property type="evidence" value="ECO:0007669"/>
    <property type="project" value="InterPro"/>
</dbReference>
<keyword evidence="1" id="KW-0175">Coiled coil</keyword>
<evidence type="ECO:0000259" key="4">
    <source>
        <dbReference type="SMART" id="SM00421"/>
    </source>
</evidence>
<feature type="chain" id="PRO_5012432267" evidence="3">
    <location>
        <begin position="22"/>
        <end position="989"/>
    </location>
</feature>
<evidence type="ECO:0000256" key="2">
    <source>
        <dbReference type="SAM" id="Phobius"/>
    </source>
</evidence>
<dbReference type="RefSeq" id="WP_084190293.1">
    <property type="nucleotide sequence ID" value="NZ_FRAA01000001.1"/>
</dbReference>
<dbReference type="InterPro" id="IPR000792">
    <property type="entry name" value="Tscrpt_reg_LuxR_C"/>
</dbReference>
<dbReference type="InterPro" id="IPR016032">
    <property type="entry name" value="Sig_transdc_resp-reg_C-effctor"/>
</dbReference>
<dbReference type="EMBL" id="FRAA01000001">
    <property type="protein sequence ID" value="SHJ53226.1"/>
    <property type="molecule type" value="Genomic_DNA"/>
</dbReference>
<dbReference type="GO" id="GO:0003677">
    <property type="term" value="F:DNA binding"/>
    <property type="evidence" value="ECO:0007669"/>
    <property type="project" value="InterPro"/>
</dbReference>
<feature type="domain" description="HTH luxR-type" evidence="4">
    <location>
        <begin position="911"/>
        <end position="968"/>
    </location>
</feature>
<keyword evidence="3" id="KW-0732">Signal</keyword>
<dbReference type="SUPFAM" id="SSF50998">
    <property type="entry name" value="Quinoprotein alcohol dehydrogenase-like"/>
    <property type="match status" value="1"/>
</dbReference>
<dbReference type="AlphaFoldDB" id="A0A1M6K2N9"/>
<keyword evidence="2" id="KW-0472">Membrane</keyword>
<dbReference type="SMART" id="SM00421">
    <property type="entry name" value="HTH_LUXR"/>
    <property type="match status" value="1"/>
</dbReference>
<dbReference type="InterPro" id="IPR011123">
    <property type="entry name" value="Y_Y_Y"/>
</dbReference>
<evidence type="ECO:0000313" key="6">
    <source>
        <dbReference type="Proteomes" id="UP000184474"/>
    </source>
</evidence>
<sequence>MIIRAIGCFLLFVLHVIPLHADTQWADREDTAAKKWLIKGKSRVIHYGKTDFSSDSQFWCMAEDADGVLYFGNNDGMVIYDGEDWTLVKLPNGSTVRGLYYASDGYVYVGGYNEIGRIDQDRYGRYRYESLTHVLRKEDQSFDDIWQVTENNDFIVFRSFKRIIAIKEKQAVTLPAEGRFEQISVVNDRLYAVDAWGIKRVSLKSMEMENLVEANQFKAEEISGLLPGWQANQLIAYTREGNSYLIDIQEGTAVHHKSYFENGSSDQVFCAIKSTEGQYYIGTINSMVKSYDYHVDDSKMISFDNLQDQTVLDLFQTRDGNIWALLNSGIDCIEISSPISKIFDDAAVYDATMYKEKFYIATNQGVYSAGLTKDDQTLIHRDFKLEDDMEAQAWSLHVYENQLLISHDRGVLVSDGQSLYHVEGTKGIWRVIPVNGKENLYLACAYDGLYVMEYTATGHFVFRNKVEGFEISGRDILPTNAPNTYWVCHGYQGVYKIKIDDGYQRTVSLEKYTDQNGLPSVYNNNVHIWGEDTVFTTVEGVFVYNDKQNKFVSHEFLTKTLTKERLIRKVFKEGDKTWFVQDDQMGYFMNDEKSPTLHMDLFLSLKGSYMKSMEYIMPLEQNQVLVGTNDGMFSFDLGGVSTPIVGATHFTQIIYKDDTDSLVYCPLPNGAGDILHLPNSTSTLLISYATSQFSAQKDVQYRYRLEQMDKNWSEWTTGSTKEYSYLKSGKYKFRVQSRTPLGEKAKEAQFVFEILPLWYQTTWARLIFMVLALIAAVLVRGVVRRKLQRTRHEAKKMKAALELEIANIKLEKEMVLVENDKKLLEEDLIYKSKELANYTILLLKKRELLTEMAEELKELRGKIKIASNKEIIRSLTRKINLNLQDEEHLNVFDTNFERVHQDFFKELKNNYPNLSQKEIRLCGFVRMNLTNKEIAAILNISVRGVETARYRLRKNLSLEKEINMVEFLEKLSTSESSELESAEEEYFKD</sequence>